<dbReference type="EMBL" id="BSXS01008713">
    <property type="protein sequence ID" value="GME93414.1"/>
    <property type="molecule type" value="Genomic_DNA"/>
</dbReference>
<gene>
    <name evidence="1" type="ORF">Amon02_000931600</name>
</gene>
<reference evidence="1" key="1">
    <citation type="submission" date="2023-04" db="EMBL/GenBank/DDBJ databases">
        <title>Ambrosiozyma monospora NBRC 10751.</title>
        <authorList>
            <person name="Ichikawa N."/>
            <person name="Sato H."/>
            <person name="Tonouchi N."/>
        </authorList>
    </citation>
    <scope>NUCLEOTIDE SEQUENCE</scope>
    <source>
        <strain evidence="1">NBRC 10751</strain>
    </source>
</reference>
<sequence>MKLSTILLGCLSYASVALAETHYFNWTTEWRTLNLDGGKERQVITCNGEFPWPVVRIKRGDTVVVTLNNGLPDETTSLHFHGMFQHNNTQIDGPPMLTQCDIVPGSSYTYNFTVEDRLVLTGITLTQVLNTWMVSEESLLLKTQMDMLMITMKR</sequence>
<comment type="caution">
    <text evidence="1">The sequence shown here is derived from an EMBL/GenBank/DDBJ whole genome shotgun (WGS) entry which is preliminary data.</text>
</comment>
<protein>
    <submittedName>
        <fullName evidence="1">Unnamed protein product</fullName>
    </submittedName>
</protein>
<evidence type="ECO:0000313" key="2">
    <source>
        <dbReference type="Proteomes" id="UP001165064"/>
    </source>
</evidence>
<organism evidence="1 2">
    <name type="scientific">Ambrosiozyma monospora</name>
    <name type="common">Yeast</name>
    <name type="synonym">Endomycopsis monosporus</name>
    <dbReference type="NCBI Taxonomy" id="43982"/>
    <lineage>
        <taxon>Eukaryota</taxon>
        <taxon>Fungi</taxon>
        <taxon>Dikarya</taxon>
        <taxon>Ascomycota</taxon>
        <taxon>Saccharomycotina</taxon>
        <taxon>Pichiomycetes</taxon>
        <taxon>Pichiales</taxon>
        <taxon>Pichiaceae</taxon>
        <taxon>Ambrosiozyma</taxon>
    </lineage>
</organism>
<accession>A0ACB5TRE4</accession>
<keyword evidence="2" id="KW-1185">Reference proteome</keyword>
<dbReference type="Proteomes" id="UP001165064">
    <property type="component" value="Unassembled WGS sequence"/>
</dbReference>
<proteinExistence type="predicted"/>
<name>A0ACB5TRE4_AMBMO</name>
<evidence type="ECO:0000313" key="1">
    <source>
        <dbReference type="EMBL" id="GME93414.1"/>
    </source>
</evidence>